<name>A0A101LZJ1_PICGL</name>
<accession>A0A101LZJ1</accession>
<feature type="transmembrane region" description="Helical" evidence="2">
    <location>
        <begin position="20"/>
        <end position="37"/>
    </location>
</feature>
<keyword evidence="2" id="KW-0472">Membrane</keyword>
<feature type="region of interest" description="Disordered" evidence="1">
    <location>
        <begin position="76"/>
        <end position="99"/>
    </location>
</feature>
<dbReference type="AlphaFoldDB" id="A0A101LZJ1"/>
<gene>
    <name evidence="3" type="ORF">ABT39_MTgene5219</name>
</gene>
<comment type="caution">
    <text evidence="3">The sequence shown here is derived from an EMBL/GenBank/DDBJ whole genome shotgun (WGS) entry which is preliminary data.</text>
</comment>
<keyword evidence="2" id="KW-1133">Transmembrane helix</keyword>
<protein>
    <submittedName>
        <fullName evidence="3">Uncharacterized protein</fullName>
    </submittedName>
</protein>
<sequence length="99" mass="11182">MRLALSPSIAGELHIKGGIIPLDLLRVLLIPMLLLLLQQDQRLLHGAYPYGYIYLLLVSMLLTTDPYRAPTRPYTTPTYATSTGAHPSRTHPIRYSSHW</sequence>
<geneLocation type="mitochondrion" evidence="3"/>
<organism evidence="3">
    <name type="scientific">Picea glauca</name>
    <name type="common">White spruce</name>
    <name type="synonym">Pinus glauca</name>
    <dbReference type="NCBI Taxonomy" id="3330"/>
    <lineage>
        <taxon>Eukaryota</taxon>
        <taxon>Viridiplantae</taxon>
        <taxon>Streptophyta</taxon>
        <taxon>Embryophyta</taxon>
        <taxon>Tracheophyta</taxon>
        <taxon>Spermatophyta</taxon>
        <taxon>Pinopsida</taxon>
        <taxon>Pinidae</taxon>
        <taxon>Conifers I</taxon>
        <taxon>Pinales</taxon>
        <taxon>Pinaceae</taxon>
        <taxon>Picea</taxon>
    </lineage>
</organism>
<keyword evidence="3" id="KW-0496">Mitochondrion</keyword>
<reference evidence="3" key="1">
    <citation type="journal article" date="2015" name="Genome Biol. Evol.">
        <title>Organellar Genomes of White Spruce (Picea glauca): Assembly and Annotation.</title>
        <authorList>
            <person name="Jackman S.D."/>
            <person name="Warren R.L."/>
            <person name="Gibb E.A."/>
            <person name="Vandervalk B.P."/>
            <person name="Mohamadi H."/>
            <person name="Chu J."/>
            <person name="Raymond A."/>
            <person name="Pleasance S."/>
            <person name="Coope R."/>
            <person name="Wildung M.R."/>
            <person name="Ritland C.E."/>
            <person name="Bousquet J."/>
            <person name="Jones S.J."/>
            <person name="Bohlmann J."/>
            <person name="Birol I."/>
        </authorList>
    </citation>
    <scope>NUCLEOTIDE SEQUENCE [LARGE SCALE GENOMIC DNA]</scope>
    <source>
        <tissue evidence="3">Flushing bud</tissue>
    </source>
</reference>
<feature type="transmembrane region" description="Helical" evidence="2">
    <location>
        <begin position="43"/>
        <end position="62"/>
    </location>
</feature>
<dbReference type="EMBL" id="LKAM01000006">
    <property type="protein sequence ID" value="KUM48222.1"/>
    <property type="molecule type" value="Genomic_DNA"/>
</dbReference>
<evidence type="ECO:0000256" key="2">
    <source>
        <dbReference type="SAM" id="Phobius"/>
    </source>
</evidence>
<evidence type="ECO:0000313" key="3">
    <source>
        <dbReference type="EMBL" id="KUM48222.1"/>
    </source>
</evidence>
<evidence type="ECO:0000256" key="1">
    <source>
        <dbReference type="SAM" id="MobiDB-lite"/>
    </source>
</evidence>
<proteinExistence type="predicted"/>
<keyword evidence="2" id="KW-0812">Transmembrane</keyword>